<accession>A0ABT2LWX8</accession>
<keyword evidence="2" id="KW-1185">Reference proteome</keyword>
<organism evidence="1 2">
    <name type="scientific">Eubacterium album</name>
    <dbReference type="NCBI Taxonomy" id="2978477"/>
    <lineage>
        <taxon>Bacteria</taxon>
        <taxon>Bacillati</taxon>
        <taxon>Bacillota</taxon>
        <taxon>Clostridia</taxon>
        <taxon>Eubacteriales</taxon>
        <taxon>Eubacteriaceae</taxon>
        <taxon>Eubacterium</taxon>
    </lineage>
</organism>
<name>A0ABT2LWX8_9FIRM</name>
<proteinExistence type="predicted"/>
<reference evidence="1" key="1">
    <citation type="submission" date="2022-09" db="EMBL/GenBank/DDBJ databases">
        <title>Eubacterium sp. LFL-14 isolated from human feces.</title>
        <authorList>
            <person name="Liu F."/>
        </authorList>
    </citation>
    <scope>NUCLEOTIDE SEQUENCE</scope>
    <source>
        <strain evidence="1">LFL-14</strain>
    </source>
</reference>
<dbReference type="EMBL" id="JAODBU010000002">
    <property type="protein sequence ID" value="MCT7397785.1"/>
    <property type="molecule type" value="Genomic_DNA"/>
</dbReference>
<evidence type="ECO:0000313" key="1">
    <source>
        <dbReference type="EMBL" id="MCT7397785.1"/>
    </source>
</evidence>
<sequence length="49" mass="5920">MFRCFETEYQANEYAKKVNGKVTCRPLPDYMGVIDNWVVEWDNKEDEKE</sequence>
<comment type="caution">
    <text evidence="1">The sequence shown here is derived from an EMBL/GenBank/DDBJ whole genome shotgun (WGS) entry which is preliminary data.</text>
</comment>
<protein>
    <submittedName>
        <fullName evidence="1">Uncharacterized protein</fullName>
    </submittedName>
</protein>
<dbReference type="RefSeq" id="WP_260978221.1">
    <property type="nucleotide sequence ID" value="NZ_JAODBU010000002.1"/>
</dbReference>
<evidence type="ECO:0000313" key="2">
    <source>
        <dbReference type="Proteomes" id="UP001431199"/>
    </source>
</evidence>
<gene>
    <name evidence="1" type="ORF">N5B56_01620</name>
</gene>
<dbReference type="Proteomes" id="UP001431199">
    <property type="component" value="Unassembled WGS sequence"/>
</dbReference>